<gene>
    <name evidence="4" type="ORF">D9757_011436</name>
    <name evidence="3" type="ORF">D9757_013569</name>
</gene>
<dbReference type="EMBL" id="JAACJN010000177">
    <property type="protein sequence ID" value="KAF5365022.1"/>
    <property type="molecule type" value="Genomic_DNA"/>
</dbReference>
<evidence type="ECO:0000313" key="5">
    <source>
        <dbReference type="Proteomes" id="UP000518752"/>
    </source>
</evidence>
<name>A0A8H5CRM9_9AGAR</name>
<proteinExistence type="predicted"/>
<evidence type="ECO:0000313" key="3">
    <source>
        <dbReference type="EMBL" id="KAF5346625.1"/>
    </source>
</evidence>
<evidence type="ECO:0000313" key="4">
    <source>
        <dbReference type="EMBL" id="KAF5365022.1"/>
    </source>
</evidence>
<sequence length="80" mass="8726">MSMRAQSRLYEDPTSFTSEDIWDNSGDPSAKRNETIRAVAVALGLLSMGIVTSYVAYTWKYGSSLSLPSIPGFAKFSSLP</sequence>
<accession>A0A8H5CRM9</accession>
<reference evidence="3 5" key="1">
    <citation type="journal article" date="2020" name="ISME J.">
        <title>Uncovering the hidden diversity of litter-decomposition mechanisms in mushroom-forming fungi.</title>
        <authorList>
            <person name="Floudas D."/>
            <person name="Bentzer J."/>
            <person name="Ahren D."/>
            <person name="Johansson T."/>
            <person name="Persson P."/>
            <person name="Tunlid A."/>
        </authorList>
    </citation>
    <scope>NUCLEOTIDE SEQUENCE [LARGE SCALE GENOMIC DNA]</scope>
    <source>
        <strain evidence="3 5">CBS 406.79</strain>
    </source>
</reference>
<dbReference type="Proteomes" id="UP000518752">
    <property type="component" value="Unassembled WGS sequence"/>
</dbReference>
<protein>
    <submittedName>
        <fullName evidence="3">Uncharacterized protein</fullName>
    </submittedName>
</protein>
<evidence type="ECO:0000256" key="1">
    <source>
        <dbReference type="SAM" id="MobiDB-lite"/>
    </source>
</evidence>
<feature type="region of interest" description="Disordered" evidence="1">
    <location>
        <begin position="1"/>
        <end position="31"/>
    </location>
</feature>
<evidence type="ECO:0000256" key="2">
    <source>
        <dbReference type="SAM" id="Phobius"/>
    </source>
</evidence>
<dbReference type="OrthoDB" id="3017091at2759"/>
<feature type="transmembrane region" description="Helical" evidence="2">
    <location>
        <begin position="38"/>
        <end position="57"/>
    </location>
</feature>
<keyword evidence="2" id="KW-0812">Transmembrane</keyword>
<comment type="caution">
    <text evidence="3">The sequence shown here is derived from an EMBL/GenBank/DDBJ whole genome shotgun (WGS) entry which is preliminary data.</text>
</comment>
<dbReference type="EMBL" id="JAACJN010000348">
    <property type="protein sequence ID" value="KAF5346625.1"/>
    <property type="molecule type" value="Genomic_DNA"/>
</dbReference>
<keyword evidence="5" id="KW-1185">Reference proteome</keyword>
<dbReference type="AlphaFoldDB" id="A0A8H5CRM9"/>
<keyword evidence="2" id="KW-1133">Transmembrane helix</keyword>
<keyword evidence="2" id="KW-0472">Membrane</keyword>
<organism evidence="3 5">
    <name type="scientific">Collybiopsis confluens</name>
    <dbReference type="NCBI Taxonomy" id="2823264"/>
    <lineage>
        <taxon>Eukaryota</taxon>
        <taxon>Fungi</taxon>
        <taxon>Dikarya</taxon>
        <taxon>Basidiomycota</taxon>
        <taxon>Agaricomycotina</taxon>
        <taxon>Agaricomycetes</taxon>
        <taxon>Agaricomycetidae</taxon>
        <taxon>Agaricales</taxon>
        <taxon>Marasmiineae</taxon>
        <taxon>Omphalotaceae</taxon>
        <taxon>Collybiopsis</taxon>
    </lineage>
</organism>